<evidence type="ECO:0000313" key="2">
    <source>
        <dbReference type="EMBL" id="CAE1330954.1"/>
    </source>
</evidence>
<protein>
    <submittedName>
        <fullName evidence="2">Uncharacterized protein</fullName>
    </submittedName>
</protein>
<keyword evidence="1" id="KW-0472">Membrane</keyword>
<dbReference type="Proteomes" id="UP000597762">
    <property type="component" value="Unassembled WGS sequence"/>
</dbReference>
<comment type="caution">
    <text evidence="2">The sequence shown here is derived from an EMBL/GenBank/DDBJ whole genome shotgun (WGS) entry which is preliminary data.</text>
</comment>
<gene>
    <name evidence="2" type="ORF">SPHA_80204</name>
</gene>
<sequence>MLLKIVVALIAYYERLLLNIIYCLILFLPLLFVLRKLSFYLSLPPLSLSPLSLSLSPLSPSLCLSLSLSQPTLSFSLSLSLSLFIPQDSCANFVFYSRASLPLPPLPPLPPPVLPLTPAPAPPRPLPPKMNPGNYDVPKTVAIFSPLRVNYVSLASLSLSLSLNKFRRYTLLHLRSPLSITLTFLFPSFLSSHLSLLLSFYNSHISLSFFPLLTLILASLFL</sequence>
<keyword evidence="3" id="KW-1185">Reference proteome</keyword>
<evidence type="ECO:0000313" key="3">
    <source>
        <dbReference type="Proteomes" id="UP000597762"/>
    </source>
</evidence>
<feature type="transmembrane region" description="Helical" evidence="1">
    <location>
        <begin position="178"/>
        <end position="198"/>
    </location>
</feature>
<feature type="transmembrane region" description="Helical" evidence="1">
    <location>
        <begin position="16"/>
        <end position="34"/>
    </location>
</feature>
<accession>A0A812EQ40</accession>
<evidence type="ECO:0000256" key="1">
    <source>
        <dbReference type="SAM" id="Phobius"/>
    </source>
</evidence>
<feature type="transmembrane region" description="Helical" evidence="1">
    <location>
        <begin position="204"/>
        <end position="221"/>
    </location>
</feature>
<dbReference type="EMBL" id="CAHIKZ030005594">
    <property type="protein sequence ID" value="CAE1330954.1"/>
    <property type="molecule type" value="Genomic_DNA"/>
</dbReference>
<reference evidence="2" key="1">
    <citation type="submission" date="2021-01" db="EMBL/GenBank/DDBJ databases">
        <authorList>
            <person name="Li R."/>
            <person name="Bekaert M."/>
        </authorList>
    </citation>
    <scope>NUCLEOTIDE SEQUENCE</scope>
    <source>
        <strain evidence="2">Farmed</strain>
    </source>
</reference>
<keyword evidence="1" id="KW-0812">Transmembrane</keyword>
<dbReference type="AlphaFoldDB" id="A0A812EQ40"/>
<name>A0A812EQ40_ACAPH</name>
<keyword evidence="1" id="KW-1133">Transmembrane helix</keyword>
<proteinExistence type="predicted"/>
<organism evidence="2 3">
    <name type="scientific">Acanthosepion pharaonis</name>
    <name type="common">Pharaoh cuttlefish</name>
    <name type="synonym">Sepia pharaonis</name>
    <dbReference type="NCBI Taxonomy" id="158019"/>
    <lineage>
        <taxon>Eukaryota</taxon>
        <taxon>Metazoa</taxon>
        <taxon>Spiralia</taxon>
        <taxon>Lophotrochozoa</taxon>
        <taxon>Mollusca</taxon>
        <taxon>Cephalopoda</taxon>
        <taxon>Coleoidea</taxon>
        <taxon>Decapodiformes</taxon>
        <taxon>Sepiida</taxon>
        <taxon>Sepiina</taxon>
        <taxon>Sepiidae</taxon>
        <taxon>Acanthosepion</taxon>
    </lineage>
</organism>